<feature type="binding site" evidence="1">
    <location>
        <position position="124"/>
    </location>
    <ligand>
        <name>Mn(2+)</name>
        <dbReference type="ChEBI" id="CHEBI:29035"/>
        <label>2</label>
    </ligand>
</feature>
<dbReference type="InterPro" id="IPR036264">
    <property type="entry name" value="Bact_exopeptidase_dim_dom"/>
</dbReference>
<organism evidence="3 4">
    <name type="scientific">Halobacillus litoralis</name>
    <dbReference type="NCBI Taxonomy" id="45668"/>
    <lineage>
        <taxon>Bacteria</taxon>
        <taxon>Bacillati</taxon>
        <taxon>Bacillota</taxon>
        <taxon>Bacilli</taxon>
        <taxon>Bacillales</taxon>
        <taxon>Bacillaceae</taxon>
        <taxon>Halobacillus</taxon>
    </lineage>
</organism>
<dbReference type="Gene3D" id="3.40.630.10">
    <property type="entry name" value="Zn peptidases"/>
    <property type="match status" value="1"/>
</dbReference>
<keyword evidence="1" id="KW-0464">Manganese</keyword>
<evidence type="ECO:0000259" key="2">
    <source>
        <dbReference type="Pfam" id="PF07687"/>
    </source>
</evidence>
<evidence type="ECO:0000313" key="3">
    <source>
        <dbReference type="EMBL" id="MYL20796.1"/>
    </source>
</evidence>
<dbReference type="InterPro" id="IPR002933">
    <property type="entry name" value="Peptidase_M20"/>
</dbReference>
<comment type="cofactor">
    <cofactor evidence="1">
        <name>Mn(2+)</name>
        <dbReference type="ChEBI" id="CHEBI:29035"/>
    </cofactor>
    <text evidence="1">The Mn(2+) ion enhances activity.</text>
</comment>
<feature type="binding site" evidence="1">
    <location>
        <position position="148"/>
    </location>
    <ligand>
        <name>Mn(2+)</name>
        <dbReference type="ChEBI" id="CHEBI:29035"/>
        <label>2</label>
    </ligand>
</feature>
<dbReference type="GO" id="GO:0016787">
    <property type="term" value="F:hydrolase activity"/>
    <property type="evidence" value="ECO:0007669"/>
    <property type="project" value="UniProtKB-KW"/>
</dbReference>
<gene>
    <name evidence="3" type="ORF">GLW04_12915</name>
</gene>
<feature type="domain" description="Peptidase M20 dimerisation" evidence="2">
    <location>
        <begin position="168"/>
        <end position="263"/>
    </location>
</feature>
<proteinExistence type="predicted"/>
<dbReference type="GO" id="GO:0046872">
    <property type="term" value="F:metal ion binding"/>
    <property type="evidence" value="ECO:0007669"/>
    <property type="project" value="UniProtKB-KW"/>
</dbReference>
<keyword evidence="3" id="KW-0378">Hydrolase</keyword>
<dbReference type="Proteomes" id="UP000460949">
    <property type="component" value="Unassembled WGS sequence"/>
</dbReference>
<feature type="binding site" evidence="1">
    <location>
        <position position="88"/>
    </location>
    <ligand>
        <name>Mn(2+)</name>
        <dbReference type="ChEBI" id="CHEBI:29035"/>
        <label>2</label>
    </ligand>
</feature>
<dbReference type="Pfam" id="PF07687">
    <property type="entry name" value="M20_dimer"/>
    <property type="match status" value="1"/>
</dbReference>
<dbReference type="Pfam" id="PF01546">
    <property type="entry name" value="Peptidase_M20"/>
    <property type="match status" value="1"/>
</dbReference>
<sequence length="375" mass="40900">MVSQHQDDLIQTYEALHALAEPSGKEEKTSHYLQSRLKDAGYHVHSFARHYGFYVDYPGGTEEVIALRADMDALVQEVDGEVRPNHSCGHDGHSTMVLHTALKLAESGEKPHHTVRFIFQPAEETAAGALQMMESGALANVKFLGGIHLRPEQEVPDGKAAPVILHGAIITLKVTIKGVPAHAARPELAHNPIEAAGRLMSALRSVHVDHPYSLKPTELHSGEAANLIPETARMTFDIRSVSNDGLEELIDQTKAVIEQVEEETGTSINSEWVEFSPAAVQNDQAVQLAAKAVVKARSEEALAPACVSPGAEDFHFYTYHNKGLSATMIGLGCGLAPGLHHPAMDFNKQALLTGRDILYEMLWQADQVNWKEGDQ</sequence>
<dbReference type="NCBIfam" id="TIGR01891">
    <property type="entry name" value="amidohydrolases"/>
    <property type="match status" value="1"/>
</dbReference>
<dbReference type="EMBL" id="WMET01000003">
    <property type="protein sequence ID" value="MYL20796.1"/>
    <property type="molecule type" value="Genomic_DNA"/>
</dbReference>
<evidence type="ECO:0000256" key="1">
    <source>
        <dbReference type="PIRSR" id="PIRSR005962-1"/>
    </source>
</evidence>
<dbReference type="PANTHER" id="PTHR11014">
    <property type="entry name" value="PEPTIDASE M20 FAMILY MEMBER"/>
    <property type="match status" value="1"/>
</dbReference>
<dbReference type="InterPro" id="IPR017439">
    <property type="entry name" value="Amidohydrolase"/>
</dbReference>
<dbReference type="Gene3D" id="3.30.70.360">
    <property type="match status" value="1"/>
</dbReference>
<evidence type="ECO:0000313" key="4">
    <source>
        <dbReference type="Proteomes" id="UP000460949"/>
    </source>
</evidence>
<dbReference type="InterPro" id="IPR011650">
    <property type="entry name" value="Peptidase_M20_dimer"/>
</dbReference>
<accession>A0A845DTR5</accession>
<dbReference type="SUPFAM" id="SSF53187">
    <property type="entry name" value="Zn-dependent exopeptidases"/>
    <property type="match status" value="1"/>
</dbReference>
<name>A0A845DTR5_9BACI</name>
<keyword evidence="1" id="KW-0479">Metal-binding</keyword>
<protein>
    <submittedName>
        <fullName evidence="3">Amidohydrolase</fullName>
    </submittedName>
</protein>
<comment type="caution">
    <text evidence="3">The sequence shown here is derived from an EMBL/GenBank/DDBJ whole genome shotgun (WGS) entry which is preliminary data.</text>
</comment>
<dbReference type="PIRSF" id="PIRSF005962">
    <property type="entry name" value="Pept_M20D_amidohydro"/>
    <property type="match status" value="1"/>
</dbReference>
<dbReference type="PANTHER" id="PTHR11014:SF122">
    <property type="entry name" value="AMIDOHYDROLASE AMHX"/>
    <property type="match status" value="1"/>
</dbReference>
<dbReference type="SUPFAM" id="SSF55031">
    <property type="entry name" value="Bacterial exopeptidase dimerisation domain"/>
    <property type="match status" value="1"/>
</dbReference>
<feature type="binding site" evidence="1">
    <location>
        <position position="90"/>
    </location>
    <ligand>
        <name>Mn(2+)</name>
        <dbReference type="ChEBI" id="CHEBI:29035"/>
        <label>2</label>
    </ligand>
</feature>
<dbReference type="AlphaFoldDB" id="A0A845DTR5"/>
<reference evidence="3 4" key="1">
    <citation type="submission" date="2019-11" db="EMBL/GenBank/DDBJ databases">
        <title>Genome sequences of 17 halophilic strains isolated from different environments.</title>
        <authorList>
            <person name="Furrow R.E."/>
        </authorList>
    </citation>
    <scope>NUCLEOTIDE SEQUENCE [LARGE SCALE GENOMIC DNA]</scope>
    <source>
        <strain evidence="3 4">22511_23_Filter</strain>
    </source>
</reference>
<feature type="binding site" evidence="1">
    <location>
        <position position="340"/>
    </location>
    <ligand>
        <name>Mn(2+)</name>
        <dbReference type="ChEBI" id="CHEBI:29035"/>
        <label>2</label>
    </ligand>
</feature>